<feature type="compositionally biased region" description="Pro residues" evidence="1">
    <location>
        <begin position="452"/>
        <end position="463"/>
    </location>
</feature>
<sequence>IKMESDYYNKLISLHAPASKSVDLLRLLHAVDCFPRGGLYTGYYAIVAATRYERFWVEIVKQNLSFAAPPLDIAFAWFVHRQDPDAYQTAMSGKGVTEVHPPPSKAFAFGPRPSDRKTWKLVAANHPAWPPPAPGSVHSQTYGAFISVTFANQVAASLGRFSQMLKSWLRPHFLNLTFLTQARERYVRFLQLYRDHMDRTLVPTADIALIWHTHLGLSGEYTELCTKMFGKALRPDYLNIADPDDLTTAYGETARLYQEKYGQPYDSPDTAWLADTVLYPLVTAGNPVAYSLNVFDDNPDRERQQMAISLACRGAGLPEPQLGVPSVRSGAHALYLTWLAAHRANESYDDLTCNRCCFTSSASVHKKTIRNVTSALVSIAYFLELPDIDTHPYLLAIVSRAGKWKYSSPLEDVEPAVSVSVPFSPSDAADYLSGRPSHLLKGLTPLLAVAMQPPPPPPPPAALPPQSSGPSATKSSTAAPPVDPWDSPLWRILVAQDMRIKAQDYCTSAWKVSTHRGVGHMQHTYQVRPHKHHGCYVYGPCDYYTVTTLYMADVVYMDPYWSTWDTGGGGGG</sequence>
<dbReference type="Proteomes" id="UP001165090">
    <property type="component" value="Unassembled WGS sequence"/>
</dbReference>
<dbReference type="PANTHER" id="PTHR34365:SF7">
    <property type="entry name" value="GLYCINE-RICH DOMAIN-CONTAINING PROTEIN 1"/>
    <property type="match status" value="1"/>
</dbReference>
<evidence type="ECO:0000313" key="3">
    <source>
        <dbReference type="Proteomes" id="UP001165090"/>
    </source>
</evidence>
<feature type="region of interest" description="Disordered" evidence="1">
    <location>
        <begin position="450"/>
        <end position="483"/>
    </location>
</feature>
<evidence type="ECO:0000256" key="1">
    <source>
        <dbReference type="SAM" id="MobiDB-lite"/>
    </source>
</evidence>
<feature type="non-terminal residue" evidence="2">
    <location>
        <position position="572"/>
    </location>
</feature>
<organism evidence="2 3">
    <name type="scientific">Volvox africanus</name>
    <dbReference type="NCBI Taxonomy" id="51714"/>
    <lineage>
        <taxon>Eukaryota</taxon>
        <taxon>Viridiplantae</taxon>
        <taxon>Chlorophyta</taxon>
        <taxon>core chlorophytes</taxon>
        <taxon>Chlorophyceae</taxon>
        <taxon>CS clade</taxon>
        <taxon>Chlamydomonadales</taxon>
        <taxon>Volvocaceae</taxon>
        <taxon>Volvox</taxon>
    </lineage>
</organism>
<evidence type="ECO:0000313" key="2">
    <source>
        <dbReference type="EMBL" id="GLI70668.1"/>
    </source>
</evidence>
<protein>
    <submittedName>
        <fullName evidence="2">Uncharacterized protein</fullName>
    </submittedName>
</protein>
<dbReference type="InterPro" id="IPR009836">
    <property type="entry name" value="GRDP-like"/>
</dbReference>
<reference evidence="2 3" key="1">
    <citation type="journal article" date="2023" name="IScience">
        <title>Expanded male sex-determining region conserved during the evolution of homothallism in the green alga Volvox.</title>
        <authorList>
            <person name="Yamamoto K."/>
            <person name="Matsuzaki R."/>
            <person name="Mahakham W."/>
            <person name="Heman W."/>
            <person name="Sekimoto H."/>
            <person name="Kawachi M."/>
            <person name="Minakuchi Y."/>
            <person name="Toyoda A."/>
            <person name="Nozaki H."/>
        </authorList>
    </citation>
    <scope>NUCLEOTIDE SEQUENCE [LARGE SCALE GENOMIC DNA]</scope>
    <source>
        <strain evidence="2 3">NIES-4468</strain>
    </source>
</reference>
<name>A0ABQ5SKZ5_9CHLO</name>
<keyword evidence="3" id="KW-1185">Reference proteome</keyword>
<dbReference type="Pfam" id="PF07173">
    <property type="entry name" value="GRDP-like"/>
    <property type="match status" value="1"/>
</dbReference>
<accession>A0ABQ5SKZ5</accession>
<proteinExistence type="predicted"/>
<dbReference type="PANTHER" id="PTHR34365">
    <property type="entry name" value="ENOLASE (DUF1399)"/>
    <property type="match status" value="1"/>
</dbReference>
<dbReference type="EMBL" id="BSDZ01000094">
    <property type="protein sequence ID" value="GLI70668.1"/>
    <property type="molecule type" value="Genomic_DNA"/>
</dbReference>
<feature type="non-terminal residue" evidence="2">
    <location>
        <position position="1"/>
    </location>
</feature>
<gene>
    <name evidence="2" type="ORF">VaNZ11_015607</name>
</gene>
<comment type="caution">
    <text evidence="2">The sequence shown here is derived from an EMBL/GenBank/DDBJ whole genome shotgun (WGS) entry which is preliminary data.</text>
</comment>